<evidence type="ECO:0000313" key="2">
    <source>
        <dbReference type="EMBL" id="BCI63075.1"/>
    </source>
</evidence>
<evidence type="ECO:0000313" key="3">
    <source>
        <dbReference type="Proteomes" id="UP000594042"/>
    </source>
</evidence>
<dbReference type="PANTHER" id="PTHR30615:SF8">
    <property type="entry name" value="UPF0047 PROTEIN C4A8.02C"/>
    <property type="match status" value="1"/>
</dbReference>
<dbReference type="Proteomes" id="UP000594042">
    <property type="component" value="Chromosome"/>
</dbReference>
<protein>
    <recommendedName>
        <fullName evidence="4">Secondary thiamine-phosphate synthase</fullName>
    </recommendedName>
</protein>
<evidence type="ECO:0008006" key="4">
    <source>
        <dbReference type="Google" id="ProtNLM"/>
    </source>
</evidence>
<accession>A0A7G1HTI2</accession>
<dbReference type="EMBL" id="AP023322">
    <property type="protein sequence ID" value="BCI63075.1"/>
    <property type="molecule type" value="Genomic_DNA"/>
</dbReference>
<dbReference type="AlphaFoldDB" id="A0A7G1HTI2"/>
<dbReference type="PIRSF" id="PIRSF004681">
    <property type="entry name" value="UCP004681"/>
    <property type="match status" value="1"/>
</dbReference>
<organism evidence="2 3">
    <name type="scientific">Coprobacter secundus subsp. similis</name>
    <dbReference type="NCBI Taxonomy" id="2751153"/>
    <lineage>
        <taxon>Bacteria</taxon>
        <taxon>Pseudomonadati</taxon>
        <taxon>Bacteroidota</taxon>
        <taxon>Bacteroidia</taxon>
        <taxon>Bacteroidales</taxon>
        <taxon>Barnesiellaceae</taxon>
        <taxon>Coprobacter</taxon>
    </lineage>
</organism>
<sequence length="136" mass="15574">MIEQYELTLPRYKRGYHLITSQIEKKIPVLPEKGIINLFIQHTSAGLTINENADPSVRTDFEQIMNHIVPEGMTYYTHTIEGNDDMPAHIKSSLIGCSLTIPIHNHKLSLGTWQGIYLCEFRNSGGNRKILITLYY</sequence>
<dbReference type="KEGG" id="copr:Cop2CBH44_14280"/>
<dbReference type="InterPro" id="IPR035917">
    <property type="entry name" value="YjbQ-like_sf"/>
</dbReference>
<gene>
    <name evidence="2" type="ORF">Cop2CBH44_14280</name>
</gene>
<dbReference type="Gene3D" id="2.60.120.460">
    <property type="entry name" value="YjbQ-like"/>
    <property type="match status" value="1"/>
</dbReference>
<evidence type="ECO:0000256" key="1">
    <source>
        <dbReference type="ARBA" id="ARBA00005534"/>
    </source>
</evidence>
<dbReference type="PANTHER" id="PTHR30615">
    <property type="entry name" value="UNCHARACTERIZED PROTEIN YJBQ-RELATED"/>
    <property type="match status" value="1"/>
</dbReference>
<dbReference type="RefSeq" id="WP_021931196.1">
    <property type="nucleotide sequence ID" value="NZ_AP023322.1"/>
</dbReference>
<reference evidence="3" key="1">
    <citation type="submission" date="2020-07" db="EMBL/GenBank/DDBJ databases">
        <title>Complete genome sequencing of Coprobacter sp. strain 2CBH44.</title>
        <authorList>
            <person name="Sakamoto M."/>
            <person name="Murakami T."/>
            <person name="Mori H."/>
        </authorList>
    </citation>
    <scope>NUCLEOTIDE SEQUENCE [LARGE SCALE GENOMIC DNA]</scope>
    <source>
        <strain evidence="3">2CBH44</strain>
    </source>
</reference>
<proteinExistence type="inferred from homology"/>
<dbReference type="InterPro" id="IPR001602">
    <property type="entry name" value="UPF0047_YjbQ-like"/>
</dbReference>
<keyword evidence="3" id="KW-1185">Reference proteome</keyword>
<name>A0A7G1HTI2_9BACT</name>
<dbReference type="SUPFAM" id="SSF111038">
    <property type="entry name" value="YjbQ-like"/>
    <property type="match status" value="1"/>
</dbReference>
<dbReference type="NCBIfam" id="TIGR00149">
    <property type="entry name" value="TIGR00149_YjbQ"/>
    <property type="match status" value="1"/>
</dbReference>
<comment type="similarity">
    <text evidence="1">Belongs to the UPF0047 family.</text>
</comment>
<dbReference type="Pfam" id="PF01894">
    <property type="entry name" value="YjbQ"/>
    <property type="match status" value="1"/>
</dbReference>